<gene>
    <name evidence="1" type="ORF">RF11_16284</name>
</gene>
<dbReference type="EMBL" id="JWZT01002460">
    <property type="protein sequence ID" value="KII69340.1"/>
    <property type="molecule type" value="Genomic_DNA"/>
</dbReference>
<comment type="caution">
    <text evidence="1">The sequence shown here is derived from an EMBL/GenBank/DDBJ whole genome shotgun (WGS) entry which is preliminary data.</text>
</comment>
<evidence type="ECO:0000313" key="1">
    <source>
        <dbReference type="EMBL" id="KII69340.1"/>
    </source>
</evidence>
<accession>A0A0C2MYW4</accession>
<protein>
    <submittedName>
        <fullName evidence="1">Uncharacterized protein</fullName>
    </submittedName>
</protein>
<keyword evidence="2" id="KW-1185">Reference proteome</keyword>
<evidence type="ECO:0000313" key="2">
    <source>
        <dbReference type="Proteomes" id="UP000031668"/>
    </source>
</evidence>
<dbReference type="AlphaFoldDB" id="A0A0C2MYW4"/>
<sequence>MPNLVERNYKIDRETILIEYVVEISFGIARIVCYNSANLQYLLFTDFILSNCLTAIQPQIQLSSIELSPQEQTIFEDLLKTDCRLMSASLKYCLRGVFRGSAQQLFYHRYLISSQIEESKTLN</sequence>
<name>A0A0C2MYW4_THEKT</name>
<proteinExistence type="predicted"/>
<organism evidence="1 2">
    <name type="scientific">Thelohanellus kitauei</name>
    <name type="common">Myxosporean</name>
    <dbReference type="NCBI Taxonomy" id="669202"/>
    <lineage>
        <taxon>Eukaryota</taxon>
        <taxon>Metazoa</taxon>
        <taxon>Cnidaria</taxon>
        <taxon>Myxozoa</taxon>
        <taxon>Myxosporea</taxon>
        <taxon>Bivalvulida</taxon>
        <taxon>Platysporina</taxon>
        <taxon>Myxobolidae</taxon>
        <taxon>Thelohanellus</taxon>
    </lineage>
</organism>
<reference evidence="1 2" key="1">
    <citation type="journal article" date="2014" name="Genome Biol. Evol.">
        <title>The genome of the myxosporean Thelohanellus kitauei shows adaptations to nutrient acquisition within its fish host.</title>
        <authorList>
            <person name="Yang Y."/>
            <person name="Xiong J."/>
            <person name="Zhou Z."/>
            <person name="Huo F."/>
            <person name="Miao W."/>
            <person name="Ran C."/>
            <person name="Liu Y."/>
            <person name="Zhang J."/>
            <person name="Feng J."/>
            <person name="Wang M."/>
            <person name="Wang M."/>
            <person name="Wang L."/>
            <person name="Yao B."/>
        </authorList>
    </citation>
    <scope>NUCLEOTIDE SEQUENCE [LARGE SCALE GENOMIC DNA]</scope>
    <source>
        <strain evidence="1">Wuqing</strain>
    </source>
</reference>
<dbReference type="Proteomes" id="UP000031668">
    <property type="component" value="Unassembled WGS sequence"/>
</dbReference>